<reference evidence="1 2" key="2">
    <citation type="submission" date="2018-03" db="EMBL/GenBank/DDBJ databases">
        <title>The ancient ancestry and fast evolution of plastids.</title>
        <authorList>
            <person name="Moore K.R."/>
            <person name="Magnabosco C."/>
            <person name="Momper L."/>
            <person name="Gold D.A."/>
            <person name="Bosak T."/>
            <person name="Fournier G.P."/>
        </authorList>
    </citation>
    <scope>NUCLEOTIDE SEQUENCE [LARGE SCALE GENOMIC DNA]</scope>
    <source>
        <strain evidence="1 2">ULC18</strain>
    </source>
</reference>
<reference evidence="2" key="1">
    <citation type="submission" date="2018-02" db="EMBL/GenBank/DDBJ databases">
        <authorList>
            <person name="Moore K."/>
            <person name="Momper L."/>
        </authorList>
    </citation>
    <scope>NUCLEOTIDE SEQUENCE [LARGE SCALE GENOMIC DNA]</scope>
    <source>
        <strain evidence="2">ULC18</strain>
    </source>
</reference>
<organism evidence="1 2">
    <name type="scientific">Stenomitos frigidus ULC18</name>
    <dbReference type="NCBI Taxonomy" id="2107698"/>
    <lineage>
        <taxon>Bacteria</taxon>
        <taxon>Bacillati</taxon>
        <taxon>Cyanobacteriota</taxon>
        <taxon>Cyanophyceae</taxon>
        <taxon>Leptolyngbyales</taxon>
        <taxon>Leptolyngbyaceae</taxon>
        <taxon>Stenomitos</taxon>
    </lineage>
</organism>
<proteinExistence type="predicted"/>
<dbReference type="AlphaFoldDB" id="A0A2T1ER74"/>
<dbReference type="EMBL" id="PVWK01000010">
    <property type="protein sequence ID" value="PSB35158.1"/>
    <property type="molecule type" value="Genomic_DNA"/>
</dbReference>
<dbReference type="Proteomes" id="UP000239576">
    <property type="component" value="Unassembled WGS sequence"/>
</dbReference>
<gene>
    <name evidence="1" type="ORF">C7B82_01325</name>
</gene>
<comment type="caution">
    <text evidence="1">The sequence shown here is derived from an EMBL/GenBank/DDBJ whole genome shotgun (WGS) entry which is preliminary data.</text>
</comment>
<sequence length="201" mass="21425">MWAMVRQSKPWETCVQFAIAAVAVVVTGDASAKAAPVAPAPASALTSCHSTSPVPPTDAQIKALQALVLKYGVVTSDSVNKTTMTRCEFASLLNNLGNQLNELITSGYAEFVSKADLPIFQGLQEAFAVEYRTFAGAGSPATQEPPQQPEALYRAGFAVSRLRIDALEAITKKQEQPLFSPATKFHVETILALSVSAGRNR</sequence>
<name>A0A2T1ER74_9CYAN</name>
<keyword evidence="2" id="KW-1185">Reference proteome</keyword>
<protein>
    <submittedName>
        <fullName evidence="1">Uncharacterized protein</fullName>
    </submittedName>
</protein>
<evidence type="ECO:0000313" key="2">
    <source>
        <dbReference type="Proteomes" id="UP000239576"/>
    </source>
</evidence>
<accession>A0A2T1ER74</accession>
<evidence type="ECO:0000313" key="1">
    <source>
        <dbReference type="EMBL" id="PSB35158.1"/>
    </source>
</evidence>